<dbReference type="Pfam" id="PF02367">
    <property type="entry name" value="TsaE"/>
    <property type="match status" value="1"/>
</dbReference>
<evidence type="ECO:0000256" key="4">
    <source>
        <dbReference type="ARBA" id="ARBA00022490"/>
    </source>
</evidence>
<keyword evidence="8" id="KW-0067">ATP-binding</keyword>
<keyword evidence="6" id="KW-0479">Metal-binding</keyword>
<dbReference type="GO" id="GO:0002949">
    <property type="term" value="P:tRNA threonylcarbamoyladenosine modification"/>
    <property type="evidence" value="ECO:0007669"/>
    <property type="project" value="InterPro"/>
</dbReference>
<evidence type="ECO:0000313" key="12">
    <source>
        <dbReference type="Proteomes" id="UP000177025"/>
    </source>
</evidence>
<sequence>MTIINKKRKLISRSVEETIDHGVSFARDLVPGDIVYLSGELGSGKTVFIKGICSGLGVMTEVTSPSFVIATQYQGKLPVAHIDLYRLDVDGVRNLPLDDYLLSDGITVIEWAERVLDMLPGIMIRIEIVDQVTREISIEDNRH</sequence>
<dbReference type="InterPro" id="IPR003442">
    <property type="entry name" value="T6A_TsaE"/>
</dbReference>
<evidence type="ECO:0000256" key="2">
    <source>
        <dbReference type="ARBA" id="ARBA00007599"/>
    </source>
</evidence>
<dbReference type="EMBL" id="MEUM01000153">
    <property type="protein sequence ID" value="OGC39063.1"/>
    <property type="molecule type" value="Genomic_DNA"/>
</dbReference>
<evidence type="ECO:0000256" key="10">
    <source>
        <dbReference type="ARBA" id="ARBA00032441"/>
    </source>
</evidence>
<keyword evidence="11" id="KW-0808">Transferase</keyword>
<keyword evidence="7" id="KW-0547">Nucleotide-binding</keyword>
<dbReference type="Gene3D" id="3.40.50.300">
    <property type="entry name" value="P-loop containing nucleotide triphosphate hydrolases"/>
    <property type="match status" value="1"/>
</dbReference>
<gene>
    <name evidence="11" type="ORF">A2Y85_01530</name>
</gene>
<evidence type="ECO:0000256" key="9">
    <source>
        <dbReference type="ARBA" id="ARBA00022842"/>
    </source>
</evidence>
<dbReference type="GO" id="GO:0005737">
    <property type="term" value="C:cytoplasm"/>
    <property type="evidence" value="ECO:0007669"/>
    <property type="project" value="UniProtKB-SubCell"/>
</dbReference>
<keyword evidence="4" id="KW-0963">Cytoplasm</keyword>
<dbReference type="GO" id="GO:0016740">
    <property type="term" value="F:transferase activity"/>
    <property type="evidence" value="ECO:0007669"/>
    <property type="project" value="UniProtKB-KW"/>
</dbReference>
<evidence type="ECO:0000256" key="6">
    <source>
        <dbReference type="ARBA" id="ARBA00022723"/>
    </source>
</evidence>
<dbReference type="NCBIfam" id="TIGR00150">
    <property type="entry name" value="T6A_YjeE"/>
    <property type="match status" value="1"/>
</dbReference>
<proteinExistence type="inferred from homology"/>
<comment type="caution">
    <text evidence="11">The sequence shown here is derived from an EMBL/GenBank/DDBJ whole genome shotgun (WGS) entry which is preliminary data.</text>
</comment>
<accession>A0A1F4U442</accession>
<keyword evidence="9" id="KW-0460">Magnesium</keyword>
<comment type="similarity">
    <text evidence="2">Belongs to the TsaE family.</text>
</comment>
<reference evidence="11 12" key="1">
    <citation type="journal article" date="2016" name="Nat. Commun.">
        <title>Thousands of microbial genomes shed light on interconnected biogeochemical processes in an aquifer system.</title>
        <authorList>
            <person name="Anantharaman K."/>
            <person name="Brown C.T."/>
            <person name="Hug L.A."/>
            <person name="Sharon I."/>
            <person name="Castelle C.J."/>
            <person name="Probst A.J."/>
            <person name="Thomas B.C."/>
            <person name="Singh A."/>
            <person name="Wilkins M.J."/>
            <person name="Karaoz U."/>
            <person name="Brodie E.L."/>
            <person name="Williams K.H."/>
            <person name="Hubbard S.S."/>
            <person name="Banfield J.F."/>
        </authorList>
    </citation>
    <scope>NUCLEOTIDE SEQUENCE [LARGE SCALE GENOMIC DNA]</scope>
</reference>
<protein>
    <recommendedName>
        <fullName evidence="3">tRNA threonylcarbamoyladenosine biosynthesis protein TsaE</fullName>
    </recommendedName>
    <alternativeName>
        <fullName evidence="10">t(6)A37 threonylcarbamoyladenosine biosynthesis protein TsaE</fullName>
    </alternativeName>
</protein>
<dbReference type="PANTHER" id="PTHR33540">
    <property type="entry name" value="TRNA THREONYLCARBAMOYLADENOSINE BIOSYNTHESIS PROTEIN TSAE"/>
    <property type="match status" value="1"/>
</dbReference>
<evidence type="ECO:0000256" key="3">
    <source>
        <dbReference type="ARBA" id="ARBA00019010"/>
    </source>
</evidence>
<dbReference type="PANTHER" id="PTHR33540:SF2">
    <property type="entry name" value="TRNA THREONYLCARBAMOYLADENOSINE BIOSYNTHESIS PROTEIN TSAE"/>
    <property type="match status" value="1"/>
</dbReference>
<dbReference type="GO" id="GO:0046872">
    <property type="term" value="F:metal ion binding"/>
    <property type="evidence" value="ECO:0007669"/>
    <property type="project" value="UniProtKB-KW"/>
</dbReference>
<dbReference type="InterPro" id="IPR027417">
    <property type="entry name" value="P-loop_NTPase"/>
</dbReference>
<evidence type="ECO:0000256" key="1">
    <source>
        <dbReference type="ARBA" id="ARBA00004496"/>
    </source>
</evidence>
<evidence type="ECO:0000256" key="8">
    <source>
        <dbReference type="ARBA" id="ARBA00022840"/>
    </source>
</evidence>
<keyword evidence="5" id="KW-0819">tRNA processing</keyword>
<name>A0A1F4U442_UNCW3</name>
<dbReference type="GO" id="GO:0005524">
    <property type="term" value="F:ATP binding"/>
    <property type="evidence" value="ECO:0007669"/>
    <property type="project" value="UniProtKB-KW"/>
</dbReference>
<evidence type="ECO:0000313" key="11">
    <source>
        <dbReference type="EMBL" id="OGC39063.1"/>
    </source>
</evidence>
<evidence type="ECO:0000256" key="7">
    <source>
        <dbReference type="ARBA" id="ARBA00022741"/>
    </source>
</evidence>
<dbReference type="SUPFAM" id="SSF52540">
    <property type="entry name" value="P-loop containing nucleoside triphosphate hydrolases"/>
    <property type="match status" value="1"/>
</dbReference>
<dbReference type="Proteomes" id="UP000177025">
    <property type="component" value="Unassembled WGS sequence"/>
</dbReference>
<organism evidence="11 12">
    <name type="scientific">candidate division WOR-3 bacterium RBG_13_43_14</name>
    <dbReference type="NCBI Taxonomy" id="1802590"/>
    <lineage>
        <taxon>Bacteria</taxon>
        <taxon>Bacteria division WOR-3</taxon>
    </lineage>
</organism>
<dbReference type="AlphaFoldDB" id="A0A1F4U442"/>
<comment type="subcellular location">
    <subcellularLocation>
        <location evidence="1">Cytoplasm</location>
    </subcellularLocation>
</comment>
<evidence type="ECO:0000256" key="5">
    <source>
        <dbReference type="ARBA" id="ARBA00022694"/>
    </source>
</evidence>